<name>A0A9W8DMS0_9FUNG</name>
<gene>
    <name evidence="1" type="ORF">IWQ60_011030</name>
</gene>
<evidence type="ECO:0000313" key="2">
    <source>
        <dbReference type="Proteomes" id="UP001150569"/>
    </source>
</evidence>
<dbReference type="AlphaFoldDB" id="A0A9W8DMS0"/>
<evidence type="ECO:0000313" key="1">
    <source>
        <dbReference type="EMBL" id="KAJ1909695.1"/>
    </source>
</evidence>
<dbReference type="InterPro" id="IPR036915">
    <property type="entry name" value="Cyclin-like_sf"/>
</dbReference>
<accession>A0A9W8DMS0</accession>
<protein>
    <recommendedName>
        <fullName evidence="3">Cyclin N-terminal domain-containing protein</fullName>
    </recommendedName>
</protein>
<reference evidence="1" key="1">
    <citation type="submission" date="2022-07" db="EMBL/GenBank/DDBJ databases">
        <title>Phylogenomic reconstructions and comparative analyses of Kickxellomycotina fungi.</title>
        <authorList>
            <person name="Reynolds N.K."/>
            <person name="Stajich J.E."/>
            <person name="Barry K."/>
            <person name="Grigoriev I.V."/>
            <person name="Crous P."/>
            <person name="Smith M.E."/>
        </authorList>
    </citation>
    <scope>NUCLEOTIDE SEQUENCE</scope>
    <source>
        <strain evidence="1">RSA 861</strain>
    </source>
</reference>
<dbReference type="SUPFAM" id="SSF47954">
    <property type="entry name" value="Cyclin-like"/>
    <property type="match status" value="1"/>
</dbReference>
<dbReference type="InterPro" id="IPR043198">
    <property type="entry name" value="Cyclin/Ssn8"/>
</dbReference>
<proteinExistence type="predicted"/>
<dbReference type="Gene3D" id="1.10.472.10">
    <property type="entry name" value="Cyclin-like"/>
    <property type="match status" value="1"/>
</dbReference>
<comment type="caution">
    <text evidence="1">The sequence shown here is derived from an EMBL/GenBank/DDBJ whole genome shotgun (WGS) entry which is preliminary data.</text>
</comment>
<dbReference type="PANTHER" id="PTHR10026">
    <property type="entry name" value="CYCLIN"/>
    <property type="match status" value="1"/>
</dbReference>
<dbReference type="OrthoDB" id="25002at2759"/>
<evidence type="ECO:0008006" key="3">
    <source>
        <dbReference type="Google" id="ProtNLM"/>
    </source>
</evidence>
<dbReference type="Proteomes" id="UP001150569">
    <property type="component" value="Unassembled WGS sequence"/>
</dbReference>
<dbReference type="GO" id="GO:0006357">
    <property type="term" value="P:regulation of transcription by RNA polymerase II"/>
    <property type="evidence" value="ECO:0007669"/>
    <property type="project" value="InterPro"/>
</dbReference>
<dbReference type="EMBL" id="JANBPT010001161">
    <property type="protein sequence ID" value="KAJ1909695.1"/>
    <property type="molecule type" value="Genomic_DNA"/>
</dbReference>
<sequence length="168" mass="18254">MSVEDRAPLGPFETQTRAPDFILKAAGCLELSAPATYRALVYYHRFRFAAPQLAQMTDPPGSLDTRMVALACVLLASTASEELRSSRDVVNVGHSLAHPAAPVLLAGDLAERLQATVDALELVCLRVLRFNLAVDLPHPWVRYVCEGQYEVYPGFTARATALEAAGQD</sequence>
<organism evidence="1 2">
    <name type="scientific">Tieghemiomyces parasiticus</name>
    <dbReference type="NCBI Taxonomy" id="78921"/>
    <lineage>
        <taxon>Eukaryota</taxon>
        <taxon>Fungi</taxon>
        <taxon>Fungi incertae sedis</taxon>
        <taxon>Zoopagomycota</taxon>
        <taxon>Kickxellomycotina</taxon>
        <taxon>Dimargaritomycetes</taxon>
        <taxon>Dimargaritales</taxon>
        <taxon>Dimargaritaceae</taxon>
        <taxon>Tieghemiomyces</taxon>
    </lineage>
</organism>
<dbReference type="GO" id="GO:0016538">
    <property type="term" value="F:cyclin-dependent protein serine/threonine kinase regulator activity"/>
    <property type="evidence" value="ECO:0007669"/>
    <property type="project" value="InterPro"/>
</dbReference>
<keyword evidence="2" id="KW-1185">Reference proteome</keyword>